<evidence type="ECO:0000313" key="2">
    <source>
        <dbReference type="EMBL" id="MET3560238.1"/>
    </source>
</evidence>
<comment type="caution">
    <text evidence="2">The sequence shown here is derived from an EMBL/GenBank/DDBJ whole genome shotgun (WGS) entry which is preliminary data.</text>
</comment>
<reference evidence="2 3" key="1">
    <citation type="submission" date="2024-06" db="EMBL/GenBank/DDBJ databases">
        <title>Genomic Encyclopedia of Type Strains, Phase IV (KMG-IV): sequencing the most valuable type-strain genomes for metagenomic binning, comparative biology and taxonomic classification.</title>
        <authorList>
            <person name="Goeker M."/>
        </authorList>
    </citation>
    <scope>NUCLEOTIDE SEQUENCE [LARGE SCALE GENOMIC DNA]</scope>
    <source>
        <strain evidence="2 3">DSM 23650</strain>
    </source>
</reference>
<evidence type="ECO:0000313" key="3">
    <source>
        <dbReference type="Proteomes" id="UP001549112"/>
    </source>
</evidence>
<feature type="transmembrane region" description="Helical" evidence="1">
    <location>
        <begin position="32"/>
        <end position="49"/>
    </location>
</feature>
<keyword evidence="3" id="KW-1185">Reference proteome</keyword>
<sequence length="59" mass="6690">MRVISVILIFIGLIGIIKPALFIAEGSGGGRWVFIVIFLLGVFKMWSVIKKIKRYNDDH</sequence>
<keyword evidence="1" id="KW-1133">Transmembrane helix</keyword>
<accession>A0ABV2FP23</accession>
<name>A0ABV2FP23_9HYPH</name>
<evidence type="ECO:0000256" key="1">
    <source>
        <dbReference type="SAM" id="Phobius"/>
    </source>
</evidence>
<gene>
    <name evidence="2" type="ORF">ABID39_000930</name>
</gene>
<dbReference type="Proteomes" id="UP001549112">
    <property type="component" value="Unassembled WGS sequence"/>
</dbReference>
<proteinExistence type="predicted"/>
<keyword evidence="1" id="KW-0812">Transmembrane</keyword>
<keyword evidence="1" id="KW-0472">Membrane</keyword>
<dbReference type="EMBL" id="JBEPLT010000007">
    <property type="protein sequence ID" value="MET3560238.1"/>
    <property type="molecule type" value="Genomic_DNA"/>
</dbReference>
<protein>
    <submittedName>
        <fullName evidence="2">Uncharacterized membrane protein YobD (UPF0266 family)</fullName>
    </submittedName>
</protein>
<organism evidence="2 3">
    <name type="scientific">Bartonella japonica</name>
    <dbReference type="NCBI Taxonomy" id="357761"/>
    <lineage>
        <taxon>Bacteria</taxon>
        <taxon>Pseudomonadati</taxon>
        <taxon>Pseudomonadota</taxon>
        <taxon>Alphaproteobacteria</taxon>
        <taxon>Hyphomicrobiales</taxon>
        <taxon>Bartonellaceae</taxon>
        <taxon>Bartonella</taxon>
    </lineage>
</organism>
<dbReference type="RefSeq" id="WP_354186489.1">
    <property type="nucleotide sequence ID" value="NZ_JBEPLT010000007.1"/>
</dbReference>